<proteinExistence type="predicted"/>
<dbReference type="Proteomes" id="UP000266673">
    <property type="component" value="Unassembled WGS sequence"/>
</dbReference>
<dbReference type="EMBL" id="QKWP01000984">
    <property type="protein sequence ID" value="RIB12849.1"/>
    <property type="molecule type" value="Genomic_DNA"/>
</dbReference>
<dbReference type="AlphaFoldDB" id="A0A397UVU3"/>
<organism evidence="1 2">
    <name type="scientific">Gigaspora rosea</name>
    <dbReference type="NCBI Taxonomy" id="44941"/>
    <lineage>
        <taxon>Eukaryota</taxon>
        <taxon>Fungi</taxon>
        <taxon>Fungi incertae sedis</taxon>
        <taxon>Mucoromycota</taxon>
        <taxon>Glomeromycotina</taxon>
        <taxon>Glomeromycetes</taxon>
        <taxon>Diversisporales</taxon>
        <taxon>Gigasporaceae</taxon>
        <taxon>Gigaspora</taxon>
    </lineage>
</organism>
<sequence length="101" mass="11787">MSDEDVNEQIKGTAVYHTLDIVSQTADIPLVQWFCSPAEAFFASTEEQLRRRFPEFNEEELVGLIEDYKKENFALERVIQEYNLEMHVDHALKLLDLRLVG</sequence>
<dbReference type="OrthoDB" id="103454at2759"/>
<protein>
    <submittedName>
        <fullName evidence="1">Uncharacterized protein</fullName>
    </submittedName>
</protein>
<name>A0A397UVU3_9GLOM</name>
<dbReference type="STRING" id="44941.A0A397UVU3"/>
<keyword evidence="2" id="KW-1185">Reference proteome</keyword>
<gene>
    <name evidence="1" type="ORF">C2G38_2199568</name>
</gene>
<evidence type="ECO:0000313" key="2">
    <source>
        <dbReference type="Proteomes" id="UP000266673"/>
    </source>
</evidence>
<evidence type="ECO:0000313" key="1">
    <source>
        <dbReference type="EMBL" id="RIB12849.1"/>
    </source>
</evidence>
<comment type="caution">
    <text evidence="1">The sequence shown here is derived from an EMBL/GenBank/DDBJ whole genome shotgun (WGS) entry which is preliminary data.</text>
</comment>
<reference evidence="1 2" key="1">
    <citation type="submission" date="2018-06" db="EMBL/GenBank/DDBJ databases">
        <title>Comparative genomics reveals the genomic features of Rhizophagus irregularis, R. cerebriforme, R. diaphanum and Gigaspora rosea, and their symbiotic lifestyle signature.</title>
        <authorList>
            <person name="Morin E."/>
            <person name="San Clemente H."/>
            <person name="Chen E.C.H."/>
            <person name="De La Providencia I."/>
            <person name="Hainaut M."/>
            <person name="Kuo A."/>
            <person name="Kohler A."/>
            <person name="Murat C."/>
            <person name="Tang N."/>
            <person name="Roy S."/>
            <person name="Loubradou J."/>
            <person name="Henrissat B."/>
            <person name="Grigoriev I.V."/>
            <person name="Corradi N."/>
            <person name="Roux C."/>
            <person name="Martin F.M."/>
        </authorList>
    </citation>
    <scope>NUCLEOTIDE SEQUENCE [LARGE SCALE GENOMIC DNA]</scope>
    <source>
        <strain evidence="1 2">DAOM 194757</strain>
    </source>
</reference>
<accession>A0A397UVU3</accession>